<feature type="domain" description="CCHC-type" evidence="2">
    <location>
        <begin position="184"/>
        <end position="198"/>
    </location>
</feature>
<evidence type="ECO:0000259" key="2">
    <source>
        <dbReference type="SMART" id="SM00343"/>
    </source>
</evidence>
<dbReference type="InterPro" id="IPR036875">
    <property type="entry name" value="Znf_CCHC_sf"/>
</dbReference>
<dbReference type="EMBL" id="JAOPGA020000576">
    <property type="protein sequence ID" value="KAL0479525.1"/>
    <property type="molecule type" value="Genomic_DNA"/>
</dbReference>
<reference evidence="3 4" key="1">
    <citation type="submission" date="2024-03" db="EMBL/GenBank/DDBJ databases">
        <title>The Acrasis kona genome and developmental transcriptomes reveal deep origins of eukaryotic multicellular pathways.</title>
        <authorList>
            <person name="Sheikh S."/>
            <person name="Fu C.-J."/>
            <person name="Brown M.W."/>
            <person name="Baldauf S.L."/>
        </authorList>
    </citation>
    <scope>NUCLEOTIDE SEQUENCE [LARGE SCALE GENOMIC DNA]</scope>
    <source>
        <strain evidence="3 4">ATCC MYA-3509</strain>
    </source>
</reference>
<dbReference type="SUPFAM" id="SSF57756">
    <property type="entry name" value="Retrovirus zinc finger-like domains"/>
    <property type="match status" value="1"/>
</dbReference>
<comment type="caution">
    <text evidence="3">The sequence shown here is derived from an EMBL/GenBank/DDBJ whole genome shotgun (WGS) entry which is preliminary data.</text>
</comment>
<evidence type="ECO:0000313" key="3">
    <source>
        <dbReference type="EMBL" id="KAL0479525.1"/>
    </source>
</evidence>
<name>A0AAW2YQN8_9EUKA</name>
<dbReference type="AlphaFoldDB" id="A0AAW2YQN8"/>
<protein>
    <recommendedName>
        <fullName evidence="2">CCHC-type domain-containing protein</fullName>
    </recommendedName>
</protein>
<feature type="domain" description="CCHC-type" evidence="2">
    <location>
        <begin position="206"/>
        <end position="221"/>
    </location>
</feature>
<keyword evidence="4" id="KW-1185">Reference proteome</keyword>
<feature type="domain" description="CCHC-type" evidence="2">
    <location>
        <begin position="115"/>
        <end position="131"/>
    </location>
</feature>
<gene>
    <name evidence="3" type="ORF">AKO1_007767</name>
</gene>
<proteinExistence type="predicted"/>
<evidence type="ECO:0000256" key="1">
    <source>
        <dbReference type="SAM" id="MobiDB-lite"/>
    </source>
</evidence>
<sequence length="259" mass="29076">MTTSNISINDKFSKTKKRSREELWDDDDEPEIVPIVKTSFNTPKAPERKLKRIHTFFGEEGSEAITTVTVLNKKNQTKLAIPKIPATTTLPKTNRYFLTQQPAMMFGHKNNFDKACISCASTSHDVYDCPNVVCSACCRIGHKSNKCPYKGTQACSWCDKPGHSGNKCPVKKFLIKQEDAQSAVCISCGKSGHLNCSKPTKKTEFSCFNCGSFHYGINCKRRLYNDILKVGGLKILDFESSANEKTKMFNFLKNEFAIN</sequence>
<feature type="region of interest" description="Disordered" evidence="1">
    <location>
        <begin position="1"/>
        <end position="25"/>
    </location>
</feature>
<feature type="domain" description="CCHC-type" evidence="2">
    <location>
        <begin position="154"/>
        <end position="170"/>
    </location>
</feature>
<accession>A0AAW2YQN8</accession>
<dbReference type="SMART" id="SM00343">
    <property type="entry name" value="ZnF_C2HC"/>
    <property type="match status" value="5"/>
</dbReference>
<organism evidence="3 4">
    <name type="scientific">Acrasis kona</name>
    <dbReference type="NCBI Taxonomy" id="1008807"/>
    <lineage>
        <taxon>Eukaryota</taxon>
        <taxon>Discoba</taxon>
        <taxon>Heterolobosea</taxon>
        <taxon>Tetramitia</taxon>
        <taxon>Eutetramitia</taxon>
        <taxon>Acrasidae</taxon>
        <taxon>Acrasis</taxon>
    </lineage>
</organism>
<dbReference type="InterPro" id="IPR001878">
    <property type="entry name" value="Znf_CCHC"/>
</dbReference>
<feature type="compositionally biased region" description="Polar residues" evidence="1">
    <location>
        <begin position="1"/>
        <end position="10"/>
    </location>
</feature>
<dbReference type="Gene3D" id="4.10.60.10">
    <property type="entry name" value="Zinc finger, CCHC-type"/>
    <property type="match status" value="1"/>
</dbReference>
<dbReference type="GO" id="GO:0003676">
    <property type="term" value="F:nucleic acid binding"/>
    <property type="evidence" value="ECO:0007669"/>
    <property type="project" value="InterPro"/>
</dbReference>
<evidence type="ECO:0000313" key="4">
    <source>
        <dbReference type="Proteomes" id="UP001431209"/>
    </source>
</evidence>
<dbReference type="GO" id="GO:0008270">
    <property type="term" value="F:zinc ion binding"/>
    <property type="evidence" value="ECO:0007669"/>
    <property type="project" value="InterPro"/>
</dbReference>
<dbReference type="Proteomes" id="UP001431209">
    <property type="component" value="Unassembled WGS sequence"/>
</dbReference>
<feature type="domain" description="CCHC-type" evidence="2">
    <location>
        <begin position="133"/>
        <end position="149"/>
    </location>
</feature>